<keyword evidence="3" id="KW-1185">Reference proteome</keyword>
<protein>
    <submittedName>
        <fullName evidence="2">Uncharacterized protein</fullName>
    </submittedName>
</protein>
<feature type="compositionally biased region" description="Acidic residues" evidence="1">
    <location>
        <begin position="131"/>
        <end position="141"/>
    </location>
</feature>
<accession>A0A1W0X0B2</accession>
<sequence length="275" mass="31197">MDHCEERFSTGPSCSSPAKPQERMPELYNMLMANLKPSSTASINKANAYEECCDRGSNPSSAGEITWTKLQTPSSRHLQQVPAEVIRNACREKRSRGYIGRLLAAKNPPRKRRAAGSAAMDDTSNISKDQNDEEDEEDDEIVSLPLPVKRDRRPRQELFELDSQRLSMKRWRVKTVVENHIETMKAFSQLTLNAAKLPSDLKQLELKSRHLNGDRIAILQHQEPLRALLAEEAAILKVIHELLSEAAAQHDLPEEMARREAKEAADILMDEEYFL</sequence>
<gene>
    <name evidence="2" type="ORF">BV898_04989</name>
</gene>
<feature type="region of interest" description="Disordered" evidence="1">
    <location>
        <begin position="1"/>
        <end position="22"/>
    </location>
</feature>
<dbReference type="EMBL" id="MTYJ01000026">
    <property type="protein sequence ID" value="OQV20914.1"/>
    <property type="molecule type" value="Genomic_DNA"/>
</dbReference>
<feature type="region of interest" description="Disordered" evidence="1">
    <location>
        <begin position="104"/>
        <end position="142"/>
    </location>
</feature>
<dbReference type="OrthoDB" id="10642802at2759"/>
<dbReference type="Proteomes" id="UP000192578">
    <property type="component" value="Unassembled WGS sequence"/>
</dbReference>
<dbReference type="AlphaFoldDB" id="A0A1W0X0B2"/>
<evidence type="ECO:0000256" key="1">
    <source>
        <dbReference type="SAM" id="MobiDB-lite"/>
    </source>
</evidence>
<evidence type="ECO:0000313" key="3">
    <source>
        <dbReference type="Proteomes" id="UP000192578"/>
    </source>
</evidence>
<evidence type="ECO:0000313" key="2">
    <source>
        <dbReference type="EMBL" id="OQV20914.1"/>
    </source>
</evidence>
<name>A0A1W0X0B2_HYPEX</name>
<organism evidence="2 3">
    <name type="scientific">Hypsibius exemplaris</name>
    <name type="common">Freshwater tardigrade</name>
    <dbReference type="NCBI Taxonomy" id="2072580"/>
    <lineage>
        <taxon>Eukaryota</taxon>
        <taxon>Metazoa</taxon>
        <taxon>Ecdysozoa</taxon>
        <taxon>Tardigrada</taxon>
        <taxon>Eutardigrada</taxon>
        <taxon>Parachela</taxon>
        <taxon>Hypsibioidea</taxon>
        <taxon>Hypsibiidae</taxon>
        <taxon>Hypsibius</taxon>
    </lineage>
</organism>
<proteinExistence type="predicted"/>
<comment type="caution">
    <text evidence="2">The sequence shown here is derived from an EMBL/GenBank/DDBJ whole genome shotgun (WGS) entry which is preliminary data.</text>
</comment>
<reference evidence="3" key="1">
    <citation type="submission" date="2017-01" db="EMBL/GenBank/DDBJ databases">
        <title>Comparative genomics of anhydrobiosis in the tardigrade Hypsibius dujardini.</title>
        <authorList>
            <person name="Yoshida Y."/>
            <person name="Koutsovoulos G."/>
            <person name="Laetsch D."/>
            <person name="Stevens L."/>
            <person name="Kumar S."/>
            <person name="Horikawa D."/>
            <person name="Ishino K."/>
            <person name="Komine S."/>
            <person name="Tomita M."/>
            <person name="Blaxter M."/>
            <person name="Arakawa K."/>
        </authorList>
    </citation>
    <scope>NUCLEOTIDE SEQUENCE [LARGE SCALE GENOMIC DNA]</scope>
    <source>
        <strain evidence="3">Z151</strain>
    </source>
</reference>